<name>D1PTH5_9BACT</name>
<dbReference type="EMBL" id="ACKS01000015">
    <property type="protein sequence ID" value="EFA45335.1"/>
    <property type="molecule type" value="Genomic_DNA"/>
</dbReference>
<dbReference type="Pfam" id="PF16283">
    <property type="entry name" value="DUF4929"/>
    <property type="match status" value="1"/>
</dbReference>
<dbReference type="eggNOG" id="ENOG5032U6A">
    <property type="taxonomic scope" value="Bacteria"/>
</dbReference>
<keyword evidence="3" id="KW-1185">Reference proteome</keyword>
<dbReference type="Proteomes" id="UP000003160">
    <property type="component" value="Unassembled WGS sequence"/>
</dbReference>
<gene>
    <name evidence="2" type="ORF">HMPREF0645_0260</name>
</gene>
<feature type="chain" id="PRO_5003026600" description="DUF4929 domain-containing protein" evidence="1">
    <location>
        <begin position="22"/>
        <end position="408"/>
    </location>
</feature>
<dbReference type="RefSeq" id="WP_007174609.1">
    <property type="nucleotide sequence ID" value="NZ_GG704782.1"/>
</dbReference>
<accession>D1PTH5</accession>
<evidence type="ECO:0000313" key="3">
    <source>
        <dbReference type="Proteomes" id="UP000003160"/>
    </source>
</evidence>
<dbReference type="HOGENOM" id="CLU_056927_0_0_10"/>
<protein>
    <recommendedName>
        <fullName evidence="4">DUF4929 domain-containing protein</fullName>
    </recommendedName>
</protein>
<comment type="caution">
    <text evidence="2">The sequence shown here is derived from an EMBL/GenBank/DDBJ whole genome shotgun (WGS) entry which is preliminary data.</text>
</comment>
<feature type="signal peptide" evidence="1">
    <location>
        <begin position="1"/>
        <end position="21"/>
    </location>
</feature>
<organism evidence="2 3">
    <name type="scientific">Hallella bergensis DSM 17361</name>
    <dbReference type="NCBI Taxonomy" id="585502"/>
    <lineage>
        <taxon>Bacteria</taxon>
        <taxon>Pseudomonadati</taxon>
        <taxon>Bacteroidota</taxon>
        <taxon>Bacteroidia</taxon>
        <taxon>Bacteroidales</taxon>
        <taxon>Prevotellaceae</taxon>
        <taxon>Hallella</taxon>
    </lineage>
</organism>
<sequence>MMRNLKITIALFSLMLWVACGENVDTTERMSNYVMLTAKGETSFTEDVAEGVEVNAMMAYRMDKDVSVRLRIEGDDKNAVKIDKDTLVFKAGTKTASFRVLSNQKSLLAVQEVIRVVIDSCSDPKMTPFGNGVNITVKPNAEIPPLTDEQLKLIAGYKDQLGIDLTRIMGVSNCTVTIKFGNDDKETWNDGKDTRTFTGKSIITLSDKATAETPVLKMVGNPMGMGSYIYEVFRKVTTEDNDFFMQIPVSIAVLQAVAYDYPQETFNVTLDGITLNRDGSLNFTSLMEDEYGDEVTKIPFDYKFSAWERMKKMADEGKTVDVDEGGTTAEYALSDLLQQIGTLNPSYYLGNSDIAADAYGNEPSNYVTPMGKVDFNAGVMEFVFPWDFGAGGFLSDYINIHVVYTMHP</sequence>
<dbReference type="AlphaFoldDB" id="D1PTH5"/>
<dbReference type="PROSITE" id="PS51257">
    <property type="entry name" value="PROKAR_LIPOPROTEIN"/>
    <property type="match status" value="1"/>
</dbReference>
<dbReference type="InterPro" id="IPR032562">
    <property type="entry name" value="DUF4929"/>
</dbReference>
<evidence type="ECO:0008006" key="4">
    <source>
        <dbReference type="Google" id="ProtNLM"/>
    </source>
</evidence>
<reference evidence="2 3" key="1">
    <citation type="submission" date="2009-10" db="EMBL/GenBank/DDBJ databases">
        <authorList>
            <person name="Qin X."/>
            <person name="Bachman B."/>
            <person name="Battles P."/>
            <person name="Bell A."/>
            <person name="Bess C."/>
            <person name="Bickham C."/>
            <person name="Chaboub L."/>
            <person name="Chen D."/>
            <person name="Coyle M."/>
            <person name="Deiros D.R."/>
            <person name="Dinh H."/>
            <person name="Forbes L."/>
            <person name="Fowler G."/>
            <person name="Francisco L."/>
            <person name="Fu Q."/>
            <person name="Gubbala S."/>
            <person name="Hale W."/>
            <person name="Han Y."/>
            <person name="Hemphill L."/>
            <person name="Highlander S.K."/>
            <person name="Hirani K."/>
            <person name="Hogues M."/>
            <person name="Jackson L."/>
            <person name="Jakkamsetti A."/>
            <person name="Javaid M."/>
            <person name="Jiang H."/>
            <person name="Korchina V."/>
            <person name="Kovar C."/>
            <person name="Lara F."/>
            <person name="Lee S."/>
            <person name="Mata R."/>
            <person name="Mathew T."/>
            <person name="Moen C."/>
            <person name="Morales K."/>
            <person name="Munidasa M."/>
            <person name="Nazareth L."/>
            <person name="Ngo R."/>
            <person name="Nguyen L."/>
            <person name="Okwuonu G."/>
            <person name="Ongeri F."/>
            <person name="Patil S."/>
            <person name="Petrosino J."/>
            <person name="Pham C."/>
            <person name="Pham P."/>
            <person name="Pu L.-L."/>
            <person name="Puazo M."/>
            <person name="Raj R."/>
            <person name="Reid J."/>
            <person name="Rouhana J."/>
            <person name="Saada N."/>
            <person name="Shang Y."/>
            <person name="Simmons D."/>
            <person name="Thornton R."/>
            <person name="Warren J."/>
            <person name="Weissenberger G."/>
            <person name="Zhang J."/>
            <person name="Zhang L."/>
            <person name="Zhou C."/>
            <person name="Zhu D."/>
            <person name="Muzny D."/>
            <person name="Worley K."/>
            <person name="Gibbs R."/>
        </authorList>
    </citation>
    <scope>NUCLEOTIDE SEQUENCE [LARGE SCALE GENOMIC DNA]</scope>
    <source>
        <strain evidence="2 3">DSM 17361</strain>
    </source>
</reference>
<evidence type="ECO:0000313" key="2">
    <source>
        <dbReference type="EMBL" id="EFA45335.1"/>
    </source>
</evidence>
<evidence type="ECO:0000256" key="1">
    <source>
        <dbReference type="SAM" id="SignalP"/>
    </source>
</evidence>
<keyword evidence="1" id="KW-0732">Signal</keyword>
<dbReference type="OrthoDB" id="1451030at2"/>
<proteinExistence type="predicted"/>